<keyword evidence="4" id="KW-1185">Reference proteome</keyword>
<protein>
    <submittedName>
        <fullName evidence="3">Uncharacterized protein</fullName>
    </submittedName>
</protein>
<evidence type="ECO:0000313" key="4">
    <source>
        <dbReference type="Proteomes" id="UP000614601"/>
    </source>
</evidence>
<organism evidence="3 4">
    <name type="scientific">Bursaphelenchus okinawaensis</name>
    <dbReference type="NCBI Taxonomy" id="465554"/>
    <lineage>
        <taxon>Eukaryota</taxon>
        <taxon>Metazoa</taxon>
        <taxon>Ecdysozoa</taxon>
        <taxon>Nematoda</taxon>
        <taxon>Chromadorea</taxon>
        <taxon>Rhabditida</taxon>
        <taxon>Tylenchina</taxon>
        <taxon>Tylenchomorpha</taxon>
        <taxon>Aphelenchoidea</taxon>
        <taxon>Aphelenchoididae</taxon>
        <taxon>Bursaphelenchus</taxon>
    </lineage>
</organism>
<dbReference type="Proteomes" id="UP000783686">
    <property type="component" value="Unassembled WGS sequence"/>
</dbReference>
<dbReference type="EMBL" id="CAJFCW020000006">
    <property type="protein sequence ID" value="CAG9123488.1"/>
    <property type="molecule type" value="Genomic_DNA"/>
</dbReference>
<name>A0A811LKN4_9BILA</name>
<keyword evidence="2" id="KW-0472">Membrane</keyword>
<sequence>MELTPIGAEFESIIAAVLLFLFGGLICFMACFAVTHCYLCYKRRILRKKRRRDRSEDLNYTTLDLESQTDEVYVSDGRKIKVQRQARPSNASFSSQESSQTTGSTKSTNT</sequence>
<feature type="compositionally biased region" description="Low complexity" evidence="1">
    <location>
        <begin position="89"/>
        <end position="110"/>
    </location>
</feature>
<dbReference type="EMBL" id="CAJFDH010000006">
    <property type="protein sequence ID" value="CAD5227672.1"/>
    <property type="molecule type" value="Genomic_DNA"/>
</dbReference>
<feature type="region of interest" description="Disordered" evidence="1">
    <location>
        <begin position="82"/>
        <end position="110"/>
    </location>
</feature>
<proteinExistence type="predicted"/>
<dbReference type="Proteomes" id="UP000614601">
    <property type="component" value="Unassembled WGS sequence"/>
</dbReference>
<gene>
    <name evidence="3" type="ORF">BOKJ2_LOCUS12290</name>
</gene>
<accession>A0A811LKN4</accession>
<keyword evidence="2" id="KW-0812">Transmembrane</keyword>
<evidence type="ECO:0000313" key="3">
    <source>
        <dbReference type="EMBL" id="CAD5227672.1"/>
    </source>
</evidence>
<dbReference type="OrthoDB" id="5869891at2759"/>
<evidence type="ECO:0000256" key="1">
    <source>
        <dbReference type="SAM" id="MobiDB-lite"/>
    </source>
</evidence>
<evidence type="ECO:0000256" key="2">
    <source>
        <dbReference type="SAM" id="Phobius"/>
    </source>
</evidence>
<comment type="caution">
    <text evidence="3">The sequence shown here is derived from an EMBL/GenBank/DDBJ whole genome shotgun (WGS) entry which is preliminary data.</text>
</comment>
<feature type="transmembrane region" description="Helical" evidence="2">
    <location>
        <begin position="12"/>
        <end position="41"/>
    </location>
</feature>
<keyword evidence="2" id="KW-1133">Transmembrane helix</keyword>
<dbReference type="AlphaFoldDB" id="A0A811LKN4"/>
<reference evidence="3" key="1">
    <citation type="submission" date="2020-09" db="EMBL/GenBank/DDBJ databases">
        <authorList>
            <person name="Kikuchi T."/>
        </authorList>
    </citation>
    <scope>NUCLEOTIDE SEQUENCE</scope>
    <source>
        <strain evidence="3">SH1</strain>
    </source>
</reference>